<keyword evidence="2 6" id="KW-0812">Transmembrane</keyword>
<feature type="compositionally biased region" description="Pro residues" evidence="5">
    <location>
        <begin position="452"/>
        <end position="465"/>
    </location>
</feature>
<sequence length="465" mass="49490">MPNGWPPGCSISPSPPLRKWGRSMRALLFLLIKLALLVAGFVWLANHPGTVRIAWEGWQIDTTPALLIGGSFVLALIFYGLIWGFTTLRAGPRAWARARRWKQREAGVTALTQGLLALSAGDAPAAKAAIKTVYQGLGDRPVALLLTAQAAMLTQDWPTARQAFTDLSQQPEGAFLGYRGLLSVERATGNDAAALEAARAAQALKPTAPAVLQARLDLAARAGDWADYRQALSLGGEALPADERRHRQAVAALADAKRHEAAGNPAAALVAVDDALASDKAFLPALLAKPRLLTAEGRAEEAQRFAEKHWAKHPHPGFLPYLLTAGDAIGRYRQAEKLLRAAHRHPEAELALGQAALLGRLWGEARRHLDAARAAPLTERRALIALAEVADAEHQNHAQAAQLRADAQSAPLDPRWRCGACGTAAPEWEPVCSTCGTVGASQWGQPGDPAILPTPVPATAPALLP</sequence>
<protein>
    <recommendedName>
        <fullName evidence="7">HemY N-terminal domain-containing protein</fullName>
    </recommendedName>
</protein>
<dbReference type="SUPFAM" id="SSF48452">
    <property type="entry name" value="TPR-like"/>
    <property type="match status" value="2"/>
</dbReference>
<evidence type="ECO:0000313" key="9">
    <source>
        <dbReference type="Proteomes" id="UP000216361"/>
    </source>
</evidence>
<accession>A0A255XTN2</accession>
<dbReference type="OrthoDB" id="9798343at2"/>
<dbReference type="AlphaFoldDB" id="A0A255XTN2"/>
<dbReference type="Pfam" id="PF07219">
    <property type="entry name" value="HemY_N"/>
    <property type="match status" value="1"/>
</dbReference>
<feature type="transmembrane region" description="Helical" evidence="6">
    <location>
        <begin position="26"/>
        <end position="45"/>
    </location>
</feature>
<evidence type="ECO:0000256" key="2">
    <source>
        <dbReference type="ARBA" id="ARBA00022692"/>
    </source>
</evidence>
<feature type="transmembrane region" description="Helical" evidence="6">
    <location>
        <begin position="65"/>
        <end position="90"/>
    </location>
</feature>
<feature type="domain" description="HemY N-terminal" evidence="7">
    <location>
        <begin position="49"/>
        <end position="153"/>
    </location>
</feature>
<keyword evidence="4 6" id="KW-0472">Membrane</keyword>
<feature type="region of interest" description="Disordered" evidence="5">
    <location>
        <begin position="446"/>
        <end position="465"/>
    </location>
</feature>
<evidence type="ECO:0000256" key="6">
    <source>
        <dbReference type="SAM" id="Phobius"/>
    </source>
</evidence>
<evidence type="ECO:0000256" key="1">
    <source>
        <dbReference type="ARBA" id="ARBA00004370"/>
    </source>
</evidence>
<organism evidence="8 9">
    <name type="scientific">Elstera cyanobacteriorum</name>
    <dbReference type="NCBI Taxonomy" id="2022747"/>
    <lineage>
        <taxon>Bacteria</taxon>
        <taxon>Pseudomonadati</taxon>
        <taxon>Pseudomonadota</taxon>
        <taxon>Alphaproteobacteria</taxon>
        <taxon>Rhodospirillales</taxon>
        <taxon>Rhodospirillaceae</taxon>
        <taxon>Elstera</taxon>
    </lineage>
</organism>
<gene>
    <name evidence="8" type="ORF">CHR90_06275</name>
</gene>
<comment type="caution">
    <text evidence="8">The sequence shown here is derived from an EMBL/GenBank/DDBJ whole genome shotgun (WGS) entry which is preliminary data.</text>
</comment>
<reference evidence="8 9" key="1">
    <citation type="submission" date="2017-07" db="EMBL/GenBank/DDBJ databases">
        <title>Elstera cyanobacteriorum sp. nov., a novel bacterium isolated from cyanobacterial aggregates in a eutrophic lake.</title>
        <authorList>
            <person name="Cai H."/>
        </authorList>
    </citation>
    <scope>NUCLEOTIDE SEQUENCE [LARGE SCALE GENOMIC DNA]</scope>
    <source>
        <strain evidence="8 9">TH019</strain>
    </source>
</reference>
<keyword evidence="9" id="KW-1185">Reference proteome</keyword>
<dbReference type="EMBL" id="NOXS01000030">
    <property type="protein sequence ID" value="OYQ19724.1"/>
    <property type="molecule type" value="Genomic_DNA"/>
</dbReference>
<dbReference type="GO" id="GO:0016020">
    <property type="term" value="C:membrane"/>
    <property type="evidence" value="ECO:0007669"/>
    <property type="project" value="UniProtKB-SubCell"/>
</dbReference>
<dbReference type="InterPro" id="IPR011990">
    <property type="entry name" value="TPR-like_helical_dom_sf"/>
</dbReference>
<evidence type="ECO:0000313" key="8">
    <source>
        <dbReference type="EMBL" id="OYQ19724.1"/>
    </source>
</evidence>
<keyword evidence="3 6" id="KW-1133">Transmembrane helix</keyword>
<dbReference type="Gene3D" id="1.25.40.10">
    <property type="entry name" value="Tetratricopeptide repeat domain"/>
    <property type="match status" value="1"/>
</dbReference>
<dbReference type="Proteomes" id="UP000216361">
    <property type="component" value="Unassembled WGS sequence"/>
</dbReference>
<evidence type="ECO:0000256" key="4">
    <source>
        <dbReference type="ARBA" id="ARBA00023136"/>
    </source>
</evidence>
<evidence type="ECO:0000259" key="7">
    <source>
        <dbReference type="Pfam" id="PF07219"/>
    </source>
</evidence>
<evidence type="ECO:0000256" key="5">
    <source>
        <dbReference type="SAM" id="MobiDB-lite"/>
    </source>
</evidence>
<evidence type="ECO:0000256" key="3">
    <source>
        <dbReference type="ARBA" id="ARBA00022989"/>
    </source>
</evidence>
<comment type="subcellular location">
    <subcellularLocation>
        <location evidence="1">Membrane</location>
    </subcellularLocation>
</comment>
<proteinExistence type="predicted"/>
<name>A0A255XTN2_9PROT</name>
<dbReference type="InterPro" id="IPR010817">
    <property type="entry name" value="HemY_N"/>
</dbReference>